<dbReference type="GO" id="GO:0030246">
    <property type="term" value="F:carbohydrate binding"/>
    <property type="evidence" value="ECO:0007669"/>
    <property type="project" value="InterPro"/>
</dbReference>
<keyword evidence="3" id="KW-1185">Reference proteome</keyword>
<name>A0AAW1T3T6_9CHLO</name>
<dbReference type="GO" id="GO:0005737">
    <property type="term" value="C:cytoplasm"/>
    <property type="evidence" value="ECO:0007669"/>
    <property type="project" value="TreeGrafter"/>
</dbReference>
<dbReference type="GO" id="GO:0047938">
    <property type="term" value="F:glucose-6-phosphate 1-epimerase activity"/>
    <property type="evidence" value="ECO:0007669"/>
    <property type="project" value="TreeGrafter"/>
</dbReference>
<proteinExistence type="predicted"/>
<evidence type="ECO:0000256" key="1">
    <source>
        <dbReference type="SAM" id="MobiDB-lite"/>
    </source>
</evidence>
<dbReference type="EMBL" id="JALJOV010000359">
    <property type="protein sequence ID" value="KAK9864402.1"/>
    <property type="molecule type" value="Genomic_DNA"/>
</dbReference>
<dbReference type="PANTHER" id="PTHR11122:SF39">
    <property type="entry name" value="GLUCOSE-6-PHOSPHATE 1-EPIMERASE"/>
    <property type="match status" value="1"/>
</dbReference>
<feature type="region of interest" description="Disordered" evidence="1">
    <location>
        <begin position="129"/>
        <end position="164"/>
    </location>
</feature>
<dbReference type="PANTHER" id="PTHR11122">
    <property type="entry name" value="APOSPORY-ASSOCIATED PROTEIN C-RELATED"/>
    <property type="match status" value="1"/>
</dbReference>
<dbReference type="AlphaFoldDB" id="A0AAW1T3T6"/>
<comment type="caution">
    <text evidence="2">The sequence shown here is derived from an EMBL/GenBank/DDBJ whole genome shotgun (WGS) entry which is preliminary data.</text>
</comment>
<dbReference type="Proteomes" id="UP001485043">
    <property type="component" value="Unassembled WGS sequence"/>
</dbReference>
<accession>A0AAW1T3T6</accession>
<gene>
    <name evidence="2" type="ORF">WJX84_003376</name>
</gene>
<evidence type="ECO:0000313" key="3">
    <source>
        <dbReference type="Proteomes" id="UP001485043"/>
    </source>
</evidence>
<dbReference type="GO" id="GO:0005975">
    <property type="term" value="P:carbohydrate metabolic process"/>
    <property type="evidence" value="ECO:0007669"/>
    <property type="project" value="InterPro"/>
</dbReference>
<dbReference type="Gene3D" id="2.70.98.10">
    <property type="match status" value="1"/>
</dbReference>
<dbReference type="InterPro" id="IPR014718">
    <property type="entry name" value="GH-type_carb-bd"/>
</dbReference>
<organism evidence="2 3">
    <name type="scientific">Apatococcus fuscideae</name>
    <dbReference type="NCBI Taxonomy" id="2026836"/>
    <lineage>
        <taxon>Eukaryota</taxon>
        <taxon>Viridiplantae</taxon>
        <taxon>Chlorophyta</taxon>
        <taxon>core chlorophytes</taxon>
        <taxon>Trebouxiophyceae</taxon>
        <taxon>Chlorellales</taxon>
        <taxon>Chlorellaceae</taxon>
        <taxon>Apatococcus</taxon>
    </lineage>
</organism>
<reference evidence="2 3" key="1">
    <citation type="journal article" date="2024" name="Nat. Commun.">
        <title>Phylogenomics reveals the evolutionary origins of lichenization in chlorophyte algae.</title>
        <authorList>
            <person name="Puginier C."/>
            <person name="Libourel C."/>
            <person name="Otte J."/>
            <person name="Skaloud P."/>
            <person name="Haon M."/>
            <person name="Grisel S."/>
            <person name="Petersen M."/>
            <person name="Berrin J.G."/>
            <person name="Delaux P.M."/>
            <person name="Dal Grande F."/>
            <person name="Keller J."/>
        </authorList>
    </citation>
    <scope>NUCLEOTIDE SEQUENCE [LARGE SCALE GENOMIC DNA]</scope>
    <source>
        <strain evidence="2 3">SAG 2523</strain>
    </source>
</reference>
<feature type="compositionally biased region" description="Low complexity" evidence="1">
    <location>
        <begin position="134"/>
        <end position="146"/>
    </location>
</feature>
<evidence type="ECO:0000313" key="2">
    <source>
        <dbReference type="EMBL" id="KAK9864402.1"/>
    </source>
</evidence>
<protein>
    <submittedName>
        <fullName evidence="2">Uncharacterized protein</fullName>
    </submittedName>
</protein>
<dbReference type="InterPro" id="IPR011013">
    <property type="entry name" value="Gal_mutarotase_sf_dom"/>
</dbReference>
<sequence length="316" mass="33916">MGLASLTLVQDVPLARSTSSHRKAAASKTKSKLVLVSQWRWKTKQSIALRASGHDAAELQHHSIPEYVSVSQTEDEMIYVQLTNTAGWSAQVHLVGCRIASWVMPTGDEILSSTPHLQEPVTGGGGIIPDFPMSSAPGAASAASSPWQISSTSADLQPDERDPEVELVLSSKDRPPIAWPFAFRAVHSISLHGDQLRSDLRIYSLEDHAVSFTAMLHSHIEVVDVSTSRVMGLDGGSTTMALVREPRQGPMLQLDGTGVDQFFFGTPDYLELDVGSGAAVALTSSDWTDTVVRAPSSQAVTDGKASRTASWNTVDL</sequence>
<dbReference type="SUPFAM" id="SSF74650">
    <property type="entry name" value="Galactose mutarotase-like"/>
    <property type="match status" value="1"/>
</dbReference>